<reference evidence="3 4" key="1">
    <citation type="submission" date="2021-06" db="EMBL/GenBank/DDBJ databases">
        <authorList>
            <person name="Palmer J.M."/>
        </authorList>
    </citation>
    <scope>NUCLEOTIDE SEQUENCE [LARGE SCALE GENOMIC DNA]</scope>
    <source>
        <strain evidence="3 4">GA_2019</strain>
        <tissue evidence="3">Muscle</tissue>
    </source>
</reference>
<gene>
    <name evidence="3" type="ORF">GOODEAATRI_027730</name>
</gene>
<feature type="region of interest" description="Disordered" evidence="1">
    <location>
        <begin position="432"/>
        <end position="465"/>
    </location>
</feature>
<dbReference type="PANTHER" id="PTHR47306">
    <property type="entry name" value="SI:CH211-178J18.4-RELATED"/>
    <property type="match status" value="1"/>
</dbReference>
<dbReference type="PANTHER" id="PTHR47306:SF2">
    <property type="entry name" value="CORE-BINDING (CB) DOMAIN-CONTAINING PROTEIN"/>
    <property type="match status" value="1"/>
</dbReference>
<sequence>VDNVSRMLWYIQPGGENVSLDFLTKITETTDYIHHLRKAKMTSATILNYIKNMIRFIQFLKLELSLKDSASIYLPKCQAYMDLLSTLRKPVSKQHSQAVCKTRYDRYVEGQRSLHECHKVMRVCKKDMLGLFAKLLEQKQISREEKTLFLYYCEAIILLKHYQRPGVVEGFTMLDAYYHYIRPEFVKESGEEEDHFFIGSHGRPISCASQDLSRDPESCGNPGRPNVYGGAEDHRVVATKPFLKGSILCDYHGRIITAAEGQEIQDTIEDNKCYLFFVKDLCIDAKTFPCECHPDKETLGRKINHSKKNANVKPVHSKMQFPDGTKDIILFKAIKDICIDEEIKFDYGDPQTRTRARLNAAAPPLLALCPTCVPERPAGPLGTFGLFGIRSLLHLVAVFGSGPFGNTPRKLWDFAARGPNVREGRARARAEIPGACQECGRPGRPRAPAGAGKKSEVGPRSSLVG</sequence>
<organism evidence="3 4">
    <name type="scientific">Goodea atripinnis</name>
    <dbReference type="NCBI Taxonomy" id="208336"/>
    <lineage>
        <taxon>Eukaryota</taxon>
        <taxon>Metazoa</taxon>
        <taxon>Chordata</taxon>
        <taxon>Craniata</taxon>
        <taxon>Vertebrata</taxon>
        <taxon>Euteleostomi</taxon>
        <taxon>Actinopterygii</taxon>
        <taxon>Neopterygii</taxon>
        <taxon>Teleostei</taxon>
        <taxon>Neoteleostei</taxon>
        <taxon>Acanthomorphata</taxon>
        <taxon>Ovalentaria</taxon>
        <taxon>Atherinomorphae</taxon>
        <taxon>Cyprinodontiformes</taxon>
        <taxon>Goodeidae</taxon>
        <taxon>Goodea</taxon>
    </lineage>
</organism>
<dbReference type="SUPFAM" id="SSF82199">
    <property type="entry name" value="SET domain"/>
    <property type="match status" value="1"/>
</dbReference>
<keyword evidence="4" id="KW-1185">Reference proteome</keyword>
<feature type="compositionally biased region" description="Low complexity" evidence="1">
    <location>
        <begin position="440"/>
        <end position="452"/>
    </location>
</feature>
<evidence type="ECO:0000259" key="2">
    <source>
        <dbReference type="PROSITE" id="PS50280"/>
    </source>
</evidence>
<comment type="caution">
    <text evidence="3">The sequence shown here is derived from an EMBL/GenBank/DDBJ whole genome shotgun (WGS) entry which is preliminary data.</text>
</comment>
<proteinExistence type="predicted"/>
<dbReference type="EMBL" id="JAHRIO010053658">
    <property type="protein sequence ID" value="MEQ2176415.1"/>
    <property type="molecule type" value="Genomic_DNA"/>
</dbReference>
<feature type="non-terminal residue" evidence="3">
    <location>
        <position position="1"/>
    </location>
</feature>
<accession>A0ABV0NYQ4</accession>
<dbReference type="Pfam" id="PF00856">
    <property type="entry name" value="SET"/>
    <property type="match status" value="1"/>
</dbReference>
<dbReference type="Gene3D" id="2.170.270.10">
    <property type="entry name" value="SET domain"/>
    <property type="match status" value="1"/>
</dbReference>
<protein>
    <recommendedName>
        <fullName evidence="2">SET domain-containing protein</fullName>
    </recommendedName>
</protein>
<name>A0ABV0NYQ4_9TELE</name>
<evidence type="ECO:0000256" key="1">
    <source>
        <dbReference type="SAM" id="MobiDB-lite"/>
    </source>
</evidence>
<evidence type="ECO:0000313" key="4">
    <source>
        <dbReference type="Proteomes" id="UP001476798"/>
    </source>
</evidence>
<dbReference type="InterPro" id="IPR046341">
    <property type="entry name" value="SET_dom_sf"/>
</dbReference>
<dbReference type="InterPro" id="IPR001214">
    <property type="entry name" value="SET_dom"/>
</dbReference>
<dbReference type="Proteomes" id="UP001476798">
    <property type="component" value="Unassembled WGS sequence"/>
</dbReference>
<evidence type="ECO:0000313" key="3">
    <source>
        <dbReference type="EMBL" id="MEQ2176415.1"/>
    </source>
</evidence>
<feature type="domain" description="SET" evidence="2">
    <location>
        <begin position="116"/>
        <end position="348"/>
    </location>
</feature>
<dbReference type="PROSITE" id="PS50280">
    <property type="entry name" value="SET"/>
    <property type="match status" value="1"/>
</dbReference>